<dbReference type="PANTHER" id="PTHR32251:SF23">
    <property type="entry name" value="3-OXO-5-ALPHA-STEROID 4-DEHYDROGENASE (DUF1295)"/>
    <property type="match status" value="1"/>
</dbReference>
<evidence type="ECO:0000313" key="2">
    <source>
        <dbReference type="EMBL" id="OQR87347.1"/>
    </source>
</evidence>
<dbReference type="InterPro" id="IPR010721">
    <property type="entry name" value="UstE-like"/>
</dbReference>
<feature type="transmembrane region" description="Helical" evidence="1">
    <location>
        <begin position="75"/>
        <end position="98"/>
    </location>
</feature>
<accession>A0A1V9YNR4</accession>
<dbReference type="Proteomes" id="UP000243579">
    <property type="component" value="Unassembled WGS sequence"/>
</dbReference>
<feature type="transmembrane region" description="Helical" evidence="1">
    <location>
        <begin position="24"/>
        <end position="42"/>
    </location>
</feature>
<evidence type="ECO:0000256" key="1">
    <source>
        <dbReference type="SAM" id="Phobius"/>
    </source>
</evidence>
<name>A0A1V9YNR4_ACHHY</name>
<reference evidence="2 3" key="1">
    <citation type="journal article" date="2014" name="Genome Biol. Evol.">
        <title>The secreted proteins of Achlya hypogyna and Thraustotheca clavata identify the ancestral oomycete secretome and reveal gene acquisitions by horizontal gene transfer.</title>
        <authorList>
            <person name="Misner I."/>
            <person name="Blouin N."/>
            <person name="Leonard G."/>
            <person name="Richards T.A."/>
            <person name="Lane C.E."/>
        </authorList>
    </citation>
    <scope>NUCLEOTIDE SEQUENCE [LARGE SCALE GENOMIC DNA]</scope>
    <source>
        <strain evidence="2 3">ATCC 48635</strain>
    </source>
</reference>
<protein>
    <submittedName>
        <fullName evidence="2">Uncharacterized protein</fullName>
    </submittedName>
</protein>
<dbReference type="Pfam" id="PF06966">
    <property type="entry name" value="DUF1295"/>
    <property type="match status" value="1"/>
</dbReference>
<keyword evidence="1" id="KW-0812">Transmembrane</keyword>
<dbReference type="GO" id="GO:0016020">
    <property type="term" value="C:membrane"/>
    <property type="evidence" value="ECO:0007669"/>
    <property type="project" value="TreeGrafter"/>
</dbReference>
<dbReference type="OrthoDB" id="201504at2759"/>
<keyword evidence="3" id="KW-1185">Reference proteome</keyword>
<sequence length="292" mass="33445">MDDSLESSSITEVALAMDAFDERAIGLNVAFQLSWMTLMHIINMTFTNGSMVDFGWPSGFSAMALWYLMNGPGVWIHRALLSSLYLICGARFMCGWVLRGHLTREDHRWAHWRTHWQSKGGFFGSTSVAFNFFCFYHCQSTTNIVFMSVPLHIAATNTATEVSLWEYIGLGTWLLGFVIENIADRQLDIWKRTNRDGGVLRSGLWKYSRHPNYFGEFLLWVAYALMAWPAATSGLQRVLLFLLPAVAYYYLVFFTGAWMAEQVSLKKRGAAYAQYQAETPLLFPWHPKPRRA</sequence>
<keyword evidence="1" id="KW-1133">Transmembrane helix</keyword>
<dbReference type="EMBL" id="JNBR01001449">
    <property type="protein sequence ID" value="OQR87347.1"/>
    <property type="molecule type" value="Genomic_DNA"/>
</dbReference>
<feature type="transmembrane region" description="Helical" evidence="1">
    <location>
        <begin position="213"/>
        <end position="232"/>
    </location>
</feature>
<dbReference type="AlphaFoldDB" id="A0A1V9YNR4"/>
<keyword evidence="1" id="KW-0472">Membrane</keyword>
<feature type="transmembrane region" description="Helical" evidence="1">
    <location>
        <begin position="238"/>
        <end position="260"/>
    </location>
</feature>
<gene>
    <name evidence="2" type="ORF">ACHHYP_09088</name>
</gene>
<comment type="caution">
    <text evidence="2">The sequence shown here is derived from an EMBL/GenBank/DDBJ whole genome shotgun (WGS) entry which is preliminary data.</text>
</comment>
<dbReference type="PROSITE" id="PS50244">
    <property type="entry name" value="S5A_REDUCTASE"/>
    <property type="match status" value="1"/>
</dbReference>
<evidence type="ECO:0000313" key="3">
    <source>
        <dbReference type="Proteomes" id="UP000243579"/>
    </source>
</evidence>
<proteinExistence type="predicted"/>
<dbReference type="PANTHER" id="PTHR32251">
    <property type="entry name" value="3-OXO-5-ALPHA-STEROID 4-DEHYDROGENASE"/>
    <property type="match status" value="1"/>
</dbReference>
<dbReference type="Gene3D" id="1.20.120.1630">
    <property type="match status" value="1"/>
</dbReference>
<organism evidence="2 3">
    <name type="scientific">Achlya hypogyna</name>
    <name type="common">Oomycete</name>
    <name type="synonym">Protoachlya hypogyna</name>
    <dbReference type="NCBI Taxonomy" id="1202772"/>
    <lineage>
        <taxon>Eukaryota</taxon>
        <taxon>Sar</taxon>
        <taxon>Stramenopiles</taxon>
        <taxon>Oomycota</taxon>
        <taxon>Saprolegniomycetes</taxon>
        <taxon>Saprolegniales</taxon>
        <taxon>Achlyaceae</taxon>
        <taxon>Achlya</taxon>
    </lineage>
</organism>